<keyword evidence="1" id="KW-0472">Membrane</keyword>
<evidence type="ECO:0000313" key="3">
    <source>
        <dbReference type="Ensembl" id="ENSPMRP00000016621.1"/>
    </source>
</evidence>
<feature type="domain" description="Reelin" evidence="2">
    <location>
        <begin position="45"/>
        <end position="78"/>
    </location>
</feature>
<keyword evidence="1" id="KW-0812">Transmembrane</keyword>
<dbReference type="GeneTree" id="ENSGT01120000276429"/>
<reference evidence="3" key="2">
    <citation type="submission" date="2025-08" db="UniProtKB">
        <authorList>
            <consortium name="Ensembl"/>
        </authorList>
    </citation>
    <scope>IDENTIFICATION</scope>
</reference>
<keyword evidence="4" id="KW-1185">Reference proteome</keyword>
<evidence type="ECO:0000259" key="2">
    <source>
        <dbReference type="Pfam" id="PF02014"/>
    </source>
</evidence>
<keyword evidence="1" id="KW-1133">Transmembrane helix</keyword>
<dbReference type="PANTHER" id="PTHR45828:SF43">
    <property type="entry name" value="REELIN DOMAIN-CONTAINING PROTEIN"/>
    <property type="match status" value="1"/>
</dbReference>
<feature type="transmembrane region" description="Helical" evidence="1">
    <location>
        <begin position="20"/>
        <end position="38"/>
    </location>
</feature>
<evidence type="ECO:0000256" key="1">
    <source>
        <dbReference type="SAM" id="Phobius"/>
    </source>
</evidence>
<dbReference type="Proteomes" id="UP000472272">
    <property type="component" value="Chromosome 6"/>
</dbReference>
<dbReference type="InterPro" id="IPR051237">
    <property type="entry name" value="Ferric-chelate_Red/DefProt"/>
</dbReference>
<sequence length="115" mass="12640">MFSTPITEDIEISFPHLPLSLFFLLWGAFSSGVLGYSNGKISVACGSMVPSHGHIAQNSAPPYAISTSKTSFAPGDEIIGRVWRSEVLISLHAQPREAVLSRLFTWWGWVLFCGR</sequence>
<reference evidence="3" key="3">
    <citation type="submission" date="2025-09" db="UniProtKB">
        <authorList>
            <consortium name="Ensembl"/>
        </authorList>
    </citation>
    <scope>IDENTIFICATION</scope>
</reference>
<dbReference type="Pfam" id="PF02014">
    <property type="entry name" value="Reeler"/>
    <property type="match status" value="1"/>
</dbReference>
<evidence type="ECO:0000313" key="4">
    <source>
        <dbReference type="Proteomes" id="UP000472272"/>
    </source>
</evidence>
<dbReference type="AlphaFoldDB" id="A0A670IXT8"/>
<dbReference type="InterPro" id="IPR002861">
    <property type="entry name" value="Reeler_dom"/>
</dbReference>
<protein>
    <recommendedName>
        <fullName evidence="2">Reelin domain-containing protein</fullName>
    </recommendedName>
</protein>
<dbReference type="GO" id="GO:0016020">
    <property type="term" value="C:membrane"/>
    <property type="evidence" value="ECO:0007669"/>
    <property type="project" value="TreeGrafter"/>
</dbReference>
<proteinExistence type="predicted"/>
<accession>A0A670IXT8</accession>
<reference evidence="3 4" key="1">
    <citation type="journal article" date="2019" name="Proc. Natl. Acad. Sci. U.S.A.">
        <title>Regulatory changes in pterin and carotenoid genes underlie balanced color polymorphisms in the wall lizard.</title>
        <authorList>
            <person name="Andrade P."/>
            <person name="Pinho C."/>
            <person name="Perez I de Lanuza G."/>
            <person name="Afonso S."/>
            <person name="Brejcha J."/>
            <person name="Rubin C.J."/>
            <person name="Wallerman O."/>
            <person name="Pereira P."/>
            <person name="Sabatino S.J."/>
            <person name="Bellati A."/>
            <person name="Pellitteri-Rosa D."/>
            <person name="Bosakova Z."/>
            <person name="Bunikis I."/>
            <person name="Carretero M.A."/>
            <person name="Feiner N."/>
            <person name="Marsik P."/>
            <person name="Pauperio F."/>
            <person name="Salvi D."/>
            <person name="Soler L."/>
            <person name="While G.M."/>
            <person name="Uller T."/>
            <person name="Font E."/>
            <person name="Andersson L."/>
            <person name="Carneiro M."/>
        </authorList>
    </citation>
    <scope>NUCLEOTIDE SEQUENCE</scope>
</reference>
<organism evidence="3 4">
    <name type="scientific">Podarcis muralis</name>
    <name type="common">Wall lizard</name>
    <name type="synonym">Lacerta muralis</name>
    <dbReference type="NCBI Taxonomy" id="64176"/>
    <lineage>
        <taxon>Eukaryota</taxon>
        <taxon>Metazoa</taxon>
        <taxon>Chordata</taxon>
        <taxon>Craniata</taxon>
        <taxon>Vertebrata</taxon>
        <taxon>Euteleostomi</taxon>
        <taxon>Lepidosauria</taxon>
        <taxon>Squamata</taxon>
        <taxon>Bifurcata</taxon>
        <taxon>Unidentata</taxon>
        <taxon>Episquamata</taxon>
        <taxon>Laterata</taxon>
        <taxon>Lacertibaenia</taxon>
        <taxon>Lacertidae</taxon>
        <taxon>Podarcis</taxon>
    </lineage>
</organism>
<dbReference type="Ensembl" id="ENSPMRT00000017722.1">
    <property type="protein sequence ID" value="ENSPMRP00000016621.1"/>
    <property type="gene ID" value="ENSPMRG00000011063.1"/>
</dbReference>
<dbReference type="PANTHER" id="PTHR45828">
    <property type="entry name" value="CYTOCHROME B561/FERRIC REDUCTASE TRANSMEMBRANE"/>
    <property type="match status" value="1"/>
</dbReference>
<name>A0A670IXT8_PODMU</name>